<evidence type="ECO:0000256" key="1">
    <source>
        <dbReference type="ARBA" id="ARBA00007287"/>
    </source>
</evidence>
<dbReference type="CDD" id="cd09124">
    <property type="entry name" value="PLDc_like_TrmB_middle"/>
    <property type="match status" value="1"/>
</dbReference>
<dbReference type="RefSeq" id="WP_188883960.1">
    <property type="nucleotide sequence ID" value="NZ_BMPF01000003.1"/>
</dbReference>
<dbReference type="InterPro" id="IPR051797">
    <property type="entry name" value="TrmB-like"/>
</dbReference>
<evidence type="ECO:0000313" key="5">
    <source>
        <dbReference type="Proteomes" id="UP000628840"/>
    </source>
</evidence>
<dbReference type="Pfam" id="PF01978">
    <property type="entry name" value="TrmB"/>
    <property type="match status" value="1"/>
</dbReference>
<dbReference type="AlphaFoldDB" id="A0A830FBY7"/>
<evidence type="ECO:0000259" key="3">
    <source>
        <dbReference type="Pfam" id="PF11495"/>
    </source>
</evidence>
<dbReference type="SUPFAM" id="SSF46785">
    <property type="entry name" value="Winged helix' DNA-binding domain"/>
    <property type="match status" value="1"/>
</dbReference>
<evidence type="ECO:0000313" key="4">
    <source>
        <dbReference type="EMBL" id="GGL39308.1"/>
    </source>
</evidence>
<protein>
    <recommendedName>
        <fullName evidence="6">Transcriptional regulator</fullName>
    </recommendedName>
</protein>
<sequence length="350" mass="38288">MDSADVETLLRRFGLSEKEVDTYLTILELGEAKASTVSDEAGTSKRYVYSIAEELEERGFVEVNDHAVPTTIRARPPEEVRASLTDDVEEMAPALETYYSQPEAPTQEFEVVKSRVTVLKRLSQFVSRAESEITLAVPATHLDAVREDLRDAVERGVFVLLLVSDADPGADADLDGVASVARVWEQPMPTMLTVDQSGCVVAPSEMLARSNSDEQAIAFEQPQLGPVIVGSFLGNYFPMASEVYTTARDDLPATYVDFRNAVLQATLHRREGDGLRVTVEGHFVRDPGDAVTLDGRVVEVRQSLLEPATNSFPVETSLVVETDDGDVHTVGGQGSFVEDVEADEATLYWS</sequence>
<comment type="caution">
    <text evidence="4">The sequence shown here is derived from an EMBL/GenBank/DDBJ whole genome shotgun (WGS) entry which is preliminary data.</text>
</comment>
<dbReference type="Proteomes" id="UP000628840">
    <property type="component" value="Unassembled WGS sequence"/>
</dbReference>
<dbReference type="InterPro" id="IPR036388">
    <property type="entry name" value="WH-like_DNA-bd_sf"/>
</dbReference>
<gene>
    <name evidence="4" type="ORF">GCM10009037_23810</name>
</gene>
<dbReference type="Pfam" id="PF11495">
    <property type="entry name" value="Regulator_TrmB"/>
    <property type="match status" value="1"/>
</dbReference>
<dbReference type="EMBL" id="BMPF01000003">
    <property type="protein sequence ID" value="GGL39308.1"/>
    <property type="molecule type" value="Genomic_DNA"/>
</dbReference>
<comment type="similarity">
    <text evidence="1">Belongs to the transcriptional regulator TrmB family.</text>
</comment>
<dbReference type="PANTHER" id="PTHR34293:SF1">
    <property type="entry name" value="HTH-TYPE TRANSCRIPTIONAL REGULATOR TRMBL2"/>
    <property type="match status" value="1"/>
</dbReference>
<dbReference type="SUPFAM" id="SSF56024">
    <property type="entry name" value="Phospholipase D/nuclease"/>
    <property type="match status" value="1"/>
</dbReference>
<dbReference type="PANTHER" id="PTHR34293">
    <property type="entry name" value="HTH-TYPE TRANSCRIPTIONAL REGULATOR TRMBL2"/>
    <property type="match status" value="1"/>
</dbReference>
<dbReference type="InterPro" id="IPR021586">
    <property type="entry name" value="Tscrpt_reg_TrmB_C"/>
</dbReference>
<feature type="domain" description="Transcription regulator TrmB N-terminal" evidence="2">
    <location>
        <begin position="10"/>
        <end position="78"/>
    </location>
</feature>
<keyword evidence="5" id="KW-1185">Reference proteome</keyword>
<proteinExistence type="inferred from homology"/>
<dbReference type="Gene3D" id="1.10.10.10">
    <property type="entry name" value="Winged helix-like DNA-binding domain superfamily/Winged helix DNA-binding domain"/>
    <property type="match status" value="1"/>
</dbReference>
<dbReference type="InterPro" id="IPR036390">
    <property type="entry name" value="WH_DNA-bd_sf"/>
</dbReference>
<dbReference type="OrthoDB" id="201002at2157"/>
<reference evidence="4 5" key="1">
    <citation type="journal article" date="2019" name="Int. J. Syst. Evol. Microbiol.">
        <title>The Global Catalogue of Microorganisms (GCM) 10K type strain sequencing project: providing services to taxonomists for standard genome sequencing and annotation.</title>
        <authorList>
            <consortium name="The Broad Institute Genomics Platform"/>
            <consortium name="The Broad Institute Genome Sequencing Center for Infectious Disease"/>
            <person name="Wu L."/>
            <person name="Ma J."/>
        </authorList>
    </citation>
    <scope>NUCLEOTIDE SEQUENCE [LARGE SCALE GENOMIC DNA]</scope>
    <source>
        <strain evidence="4 5">JCM 19585</strain>
    </source>
</reference>
<organism evidence="4 5">
    <name type="scientific">Halarchaeum grantii</name>
    <dbReference type="NCBI Taxonomy" id="1193105"/>
    <lineage>
        <taxon>Archaea</taxon>
        <taxon>Methanobacteriati</taxon>
        <taxon>Methanobacteriota</taxon>
        <taxon>Stenosarchaea group</taxon>
        <taxon>Halobacteria</taxon>
        <taxon>Halobacteriales</taxon>
        <taxon>Halobacteriaceae</taxon>
    </lineage>
</organism>
<name>A0A830FBY7_9EURY</name>
<evidence type="ECO:0000259" key="2">
    <source>
        <dbReference type="Pfam" id="PF01978"/>
    </source>
</evidence>
<accession>A0A830FBY7</accession>
<dbReference type="SUPFAM" id="SSF159071">
    <property type="entry name" value="TrmB C-terminal domain-like"/>
    <property type="match status" value="1"/>
</dbReference>
<evidence type="ECO:0008006" key="6">
    <source>
        <dbReference type="Google" id="ProtNLM"/>
    </source>
</evidence>
<dbReference type="InterPro" id="IPR002831">
    <property type="entry name" value="Tscrpt_reg_TrmB_N"/>
</dbReference>
<feature type="domain" description="Transcription regulator TrmB C-terminal" evidence="3">
    <location>
        <begin position="109"/>
        <end position="348"/>
    </location>
</feature>